<dbReference type="EMBL" id="KQ257456">
    <property type="protein sequence ID" value="KND00501.1"/>
    <property type="molecule type" value="Genomic_DNA"/>
</dbReference>
<protein>
    <recommendedName>
        <fullName evidence="5">Extracellular membrane protein CFEM domain-containing protein</fullName>
    </recommendedName>
</protein>
<reference evidence="3 4" key="1">
    <citation type="submission" date="2009-08" db="EMBL/GenBank/DDBJ databases">
        <title>The Genome Sequence of Spizellomyces punctatus strain DAOM BR117.</title>
        <authorList>
            <consortium name="The Broad Institute Genome Sequencing Platform"/>
            <person name="Russ C."/>
            <person name="Cuomo C."/>
            <person name="Shea T."/>
            <person name="Young S.K."/>
            <person name="Zeng Q."/>
            <person name="Koehrsen M."/>
            <person name="Haas B."/>
            <person name="Borodovsky M."/>
            <person name="Guigo R."/>
            <person name="Alvarado L."/>
            <person name="Berlin A."/>
            <person name="Bochicchio J."/>
            <person name="Borenstein D."/>
            <person name="Chapman S."/>
            <person name="Chen Z."/>
            <person name="Engels R."/>
            <person name="Freedman E."/>
            <person name="Gellesch M."/>
            <person name="Goldberg J."/>
            <person name="Griggs A."/>
            <person name="Gujja S."/>
            <person name="Heiman D."/>
            <person name="Hepburn T."/>
            <person name="Howarth C."/>
            <person name="Jen D."/>
            <person name="Larson L."/>
            <person name="Lewis B."/>
            <person name="Mehta T."/>
            <person name="Park D."/>
            <person name="Pearson M."/>
            <person name="Roberts A."/>
            <person name="Saif S."/>
            <person name="Shenoy N."/>
            <person name="Sisk P."/>
            <person name="Stolte C."/>
            <person name="Sykes S."/>
            <person name="Thomson T."/>
            <person name="Walk T."/>
            <person name="White J."/>
            <person name="Yandava C."/>
            <person name="Burger G."/>
            <person name="Gray M.W."/>
            <person name="Holland P.W.H."/>
            <person name="King N."/>
            <person name="Lang F.B.F."/>
            <person name="Roger A.J."/>
            <person name="Ruiz-Trillo I."/>
            <person name="Lander E."/>
            <person name="Nusbaum C."/>
        </authorList>
    </citation>
    <scope>NUCLEOTIDE SEQUENCE [LARGE SCALE GENOMIC DNA]</scope>
    <source>
        <strain evidence="3 4">DAOM BR117</strain>
    </source>
</reference>
<sequence length="196" mass="19741">MKLFTAALFFGFLAAPLSIAQPSPSPSSAAPNTSSSVLPSPSTTTSILPRPTNVNGTAPPAGNVTIPAAGNCDFQRRTTCFNGATADSLCAQKTQLTTVANCLRQIPGCELEATQIAGAAALPATTCVQMTQKVISAESPAARNTTNPLPPSPTSNPFANPSTVKPADSKTNSGDTVRSTLSIIGGAAIMGAAVLL</sequence>
<evidence type="ECO:0000256" key="2">
    <source>
        <dbReference type="SAM" id="SignalP"/>
    </source>
</evidence>
<dbReference type="RefSeq" id="XP_016608540.1">
    <property type="nucleotide sequence ID" value="XM_016753051.1"/>
</dbReference>
<name>A0A0L0HG74_SPIPD</name>
<dbReference type="AlphaFoldDB" id="A0A0L0HG74"/>
<dbReference type="InParanoid" id="A0A0L0HG74"/>
<feature type="chain" id="PRO_5005539933" description="Extracellular membrane protein CFEM domain-containing protein" evidence="2">
    <location>
        <begin position="21"/>
        <end position="196"/>
    </location>
</feature>
<evidence type="ECO:0000256" key="1">
    <source>
        <dbReference type="SAM" id="MobiDB-lite"/>
    </source>
</evidence>
<feature type="region of interest" description="Disordered" evidence="1">
    <location>
        <begin position="138"/>
        <end position="176"/>
    </location>
</feature>
<evidence type="ECO:0008006" key="5">
    <source>
        <dbReference type="Google" id="ProtNLM"/>
    </source>
</evidence>
<keyword evidence="4" id="KW-1185">Reference proteome</keyword>
<proteinExistence type="predicted"/>
<dbReference type="VEuPathDB" id="FungiDB:SPPG_04816"/>
<dbReference type="OrthoDB" id="10384212at2759"/>
<dbReference type="GeneID" id="27688246"/>
<dbReference type="Proteomes" id="UP000053201">
    <property type="component" value="Unassembled WGS sequence"/>
</dbReference>
<feature type="compositionally biased region" description="Polar residues" evidence="1">
    <location>
        <begin position="158"/>
        <end position="176"/>
    </location>
</feature>
<feature type="region of interest" description="Disordered" evidence="1">
    <location>
        <begin position="23"/>
        <end position="62"/>
    </location>
</feature>
<gene>
    <name evidence="3" type="ORF">SPPG_04816</name>
</gene>
<accession>A0A0L0HG74</accession>
<evidence type="ECO:0000313" key="4">
    <source>
        <dbReference type="Proteomes" id="UP000053201"/>
    </source>
</evidence>
<feature type="compositionally biased region" description="Low complexity" evidence="1">
    <location>
        <begin position="23"/>
        <end position="52"/>
    </location>
</feature>
<keyword evidence="2" id="KW-0732">Signal</keyword>
<evidence type="ECO:0000313" key="3">
    <source>
        <dbReference type="EMBL" id="KND00501.1"/>
    </source>
</evidence>
<organism evidence="3 4">
    <name type="scientific">Spizellomyces punctatus (strain DAOM BR117)</name>
    <dbReference type="NCBI Taxonomy" id="645134"/>
    <lineage>
        <taxon>Eukaryota</taxon>
        <taxon>Fungi</taxon>
        <taxon>Fungi incertae sedis</taxon>
        <taxon>Chytridiomycota</taxon>
        <taxon>Chytridiomycota incertae sedis</taxon>
        <taxon>Chytridiomycetes</taxon>
        <taxon>Spizellomycetales</taxon>
        <taxon>Spizellomycetaceae</taxon>
        <taxon>Spizellomyces</taxon>
    </lineage>
</organism>
<feature type="signal peptide" evidence="2">
    <location>
        <begin position="1"/>
        <end position="20"/>
    </location>
</feature>